<feature type="transmembrane region" description="Helical" evidence="1">
    <location>
        <begin position="181"/>
        <end position="206"/>
    </location>
</feature>
<feature type="transmembrane region" description="Helical" evidence="1">
    <location>
        <begin position="116"/>
        <end position="137"/>
    </location>
</feature>
<organism evidence="2 3">
    <name type="scientific">Cryptosporidium andersoni</name>
    <dbReference type="NCBI Taxonomy" id="117008"/>
    <lineage>
        <taxon>Eukaryota</taxon>
        <taxon>Sar</taxon>
        <taxon>Alveolata</taxon>
        <taxon>Apicomplexa</taxon>
        <taxon>Conoidasida</taxon>
        <taxon>Coccidia</taxon>
        <taxon>Eucoccidiorida</taxon>
        <taxon>Eimeriorina</taxon>
        <taxon>Cryptosporidiidae</taxon>
        <taxon>Cryptosporidium</taxon>
    </lineage>
</organism>
<sequence length="263" mass="30603">MKLAVSSVFRPRNIPILRSKERNFFFLLIKVSTLAQSFITLWFGISTFTLLFIISWTRIALVFEGEPIEEIFYTYDGLVDKLGYRLATFLLQSCNNKQFSNILYTIVLLKTKSPEYWIMTFIVILSVFSPCFSLFGILENSRKLLLYSLFCTTANSIIQLSTVLYLPYWCQSNQIEFSPKIVVYLLLDIIVLIYSLWSIHILLLLYKVLKWDINNKYLPYRELISQKNSSLLGYREKGDSQTTTNNILTISHGNTGKLIYPNN</sequence>
<evidence type="ECO:0000313" key="3">
    <source>
        <dbReference type="Proteomes" id="UP000186804"/>
    </source>
</evidence>
<protein>
    <submittedName>
        <fullName evidence="2">Uncharacterized protein</fullName>
    </submittedName>
</protein>
<keyword evidence="1" id="KW-1133">Transmembrane helix</keyword>
<gene>
    <name evidence="2" type="ORF">cand_020010</name>
</gene>
<evidence type="ECO:0000313" key="2">
    <source>
        <dbReference type="EMBL" id="OII77291.1"/>
    </source>
</evidence>
<name>A0A1J4MV45_9CRYT</name>
<keyword evidence="1" id="KW-0472">Membrane</keyword>
<dbReference type="GeneID" id="92366185"/>
<reference evidence="2 3" key="1">
    <citation type="submission" date="2016-10" db="EMBL/GenBank/DDBJ databases">
        <title>Reductive evolution of mitochondrial metabolism and differential evolution of invasion-related proteins in Cryptosporidium.</title>
        <authorList>
            <person name="Liu S."/>
            <person name="Roellig D.M."/>
            <person name="Guo Y."/>
            <person name="Li N."/>
            <person name="Frace M.A."/>
            <person name="Tang K."/>
            <person name="Zhang L."/>
            <person name="Feng Y."/>
            <person name="Xiao L."/>
        </authorList>
    </citation>
    <scope>NUCLEOTIDE SEQUENCE [LARGE SCALE GENOMIC DNA]</scope>
    <source>
        <strain evidence="2">30847</strain>
    </source>
</reference>
<keyword evidence="1" id="KW-0812">Transmembrane</keyword>
<evidence type="ECO:0000256" key="1">
    <source>
        <dbReference type="SAM" id="Phobius"/>
    </source>
</evidence>
<dbReference type="OrthoDB" id="10286296at2759"/>
<dbReference type="RefSeq" id="XP_067069137.1">
    <property type="nucleotide sequence ID" value="XM_067212231.1"/>
</dbReference>
<accession>A0A1J4MV45</accession>
<proteinExistence type="predicted"/>
<keyword evidence="3" id="KW-1185">Reference proteome</keyword>
<feature type="transmembrane region" description="Helical" evidence="1">
    <location>
        <begin position="24"/>
        <end position="54"/>
    </location>
</feature>
<feature type="transmembrane region" description="Helical" evidence="1">
    <location>
        <begin position="144"/>
        <end position="169"/>
    </location>
</feature>
<comment type="caution">
    <text evidence="2">The sequence shown here is derived from an EMBL/GenBank/DDBJ whole genome shotgun (WGS) entry which is preliminary data.</text>
</comment>
<dbReference type="VEuPathDB" id="CryptoDB:cand_020010"/>
<dbReference type="AlphaFoldDB" id="A0A1J4MV45"/>
<dbReference type="Proteomes" id="UP000186804">
    <property type="component" value="Unassembled WGS sequence"/>
</dbReference>
<dbReference type="EMBL" id="LRBS01000043">
    <property type="protein sequence ID" value="OII77291.1"/>
    <property type="molecule type" value="Genomic_DNA"/>
</dbReference>